<reference evidence="1 2" key="1">
    <citation type="submission" date="2023-02" db="EMBL/GenBank/DDBJ databases">
        <title>LHISI_Scaffold_Assembly.</title>
        <authorList>
            <person name="Stuart O.P."/>
            <person name="Cleave R."/>
            <person name="Magrath M.J.L."/>
            <person name="Mikheyev A.S."/>
        </authorList>
    </citation>
    <scope>NUCLEOTIDE SEQUENCE [LARGE SCALE GENOMIC DNA]</scope>
    <source>
        <strain evidence="1">Daus_M_001</strain>
        <tissue evidence="1">Leg muscle</tissue>
    </source>
</reference>
<keyword evidence="2" id="KW-1185">Reference proteome</keyword>
<evidence type="ECO:0000313" key="1">
    <source>
        <dbReference type="EMBL" id="KAJ8889168.1"/>
    </source>
</evidence>
<sequence>MNGLFSATTGHGKSACDAMGGLCKHFATKFNLQRVSVCWLCLRSEWADGTDNWYISKVTRHYCPAKRFQWPEETGKKKDECPVPLGNVLLTVRKPTLFGPSARLHTFDQAELIKIQQIYCH</sequence>
<accession>A0ABQ9HXR1</accession>
<evidence type="ECO:0000313" key="2">
    <source>
        <dbReference type="Proteomes" id="UP001159363"/>
    </source>
</evidence>
<organism evidence="1 2">
    <name type="scientific">Dryococelus australis</name>
    <dbReference type="NCBI Taxonomy" id="614101"/>
    <lineage>
        <taxon>Eukaryota</taxon>
        <taxon>Metazoa</taxon>
        <taxon>Ecdysozoa</taxon>
        <taxon>Arthropoda</taxon>
        <taxon>Hexapoda</taxon>
        <taxon>Insecta</taxon>
        <taxon>Pterygota</taxon>
        <taxon>Neoptera</taxon>
        <taxon>Polyneoptera</taxon>
        <taxon>Phasmatodea</taxon>
        <taxon>Verophasmatodea</taxon>
        <taxon>Anareolatae</taxon>
        <taxon>Phasmatidae</taxon>
        <taxon>Eurycanthinae</taxon>
        <taxon>Dryococelus</taxon>
    </lineage>
</organism>
<name>A0ABQ9HXR1_9NEOP</name>
<comment type="caution">
    <text evidence="1">The sequence shown here is derived from an EMBL/GenBank/DDBJ whole genome shotgun (WGS) entry which is preliminary data.</text>
</comment>
<dbReference type="EMBL" id="JARBHB010000003">
    <property type="protein sequence ID" value="KAJ8889168.1"/>
    <property type="molecule type" value="Genomic_DNA"/>
</dbReference>
<protein>
    <submittedName>
        <fullName evidence="1">Uncharacterized protein</fullName>
    </submittedName>
</protein>
<proteinExistence type="predicted"/>
<dbReference type="Proteomes" id="UP001159363">
    <property type="component" value="Chromosome 3"/>
</dbReference>
<gene>
    <name evidence="1" type="ORF">PR048_008662</name>
</gene>